<proteinExistence type="predicted"/>
<evidence type="ECO:0000313" key="4">
    <source>
        <dbReference type="Proteomes" id="UP000241890"/>
    </source>
</evidence>
<organism evidence="3 4">
    <name type="scientific">Hondaea fermentalgiana</name>
    <dbReference type="NCBI Taxonomy" id="2315210"/>
    <lineage>
        <taxon>Eukaryota</taxon>
        <taxon>Sar</taxon>
        <taxon>Stramenopiles</taxon>
        <taxon>Bigyra</taxon>
        <taxon>Labyrinthulomycetes</taxon>
        <taxon>Thraustochytrida</taxon>
        <taxon>Thraustochytriidae</taxon>
        <taxon>Hondaea</taxon>
    </lineage>
</organism>
<name>A0A2R5G1A6_9STRA</name>
<sequence length="540" mass="61257">MDGGAEEIVLCDVSNTTAAPKRNSLGRKGDAGSMPSRRSSFGKSGPKKKKQQHQQQGPTLQRFSVKIDGRAYHVRIFEKTDGLLYASFFDQEAGKVVRIKRLQRQWLENLDQDTRTNLLTSSFFRENAASLLHATVKRAAPSANQASSSVSSSTPTSASAPRRAPPPVPPPEEKEKEEKKEVVMVSHGTQTMSLMMNGSPEMAQLKMELMDQREISERLARERDEWREKHDRLNEDLTVIEQEYPAALETRSRELEELARELTNVQHQLNVYKNQAEQYSRSEQEARDRVEVLERTLEDERARSERMGEDVRAARQKLVDMDEEHRGTIKDLSTSLEEMTESYNAHKEYGATLKAKILEVRGQAESQVEALDAEKNQVQLELEKERERVKMGERKLRELGAELQDAREEGANAQSEFVALGHECAQARNRCKELEDEVEALREFAIAHQNEADHARGEIEAQRSVYEEQRQNLIRSHRNEIKDLKVKLFDAADASDAKAKEVQELSGYVNEILAQQETYEAIMCDNCKARAASSAASAMT</sequence>
<comment type="caution">
    <text evidence="3">The sequence shown here is derived from an EMBL/GenBank/DDBJ whole genome shotgun (WGS) entry which is preliminary data.</text>
</comment>
<evidence type="ECO:0000256" key="1">
    <source>
        <dbReference type="SAM" id="Coils"/>
    </source>
</evidence>
<feature type="region of interest" description="Disordered" evidence="2">
    <location>
        <begin position="140"/>
        <end position="180"/>
    </location>
</feature>
<feature type="coiled-coil region" evidence="1">
    <location>
        <begin position="202"/>
        <end position="317"/>
    </location>
</feature>
<feature type="region of interest" description="Disordered" evidence="2">
    <location>
        <begin position="19"/>
        <end position="61"/>
    </location>
</feature>
<accession>A0A2R5G1A6</accession>
<evidence type="ECO:0000313" key="3">
    <source>
        <dbReference type="EMBL" id="GBG24790.1"/>
    </source>
</evidence>
<dbReference type="Proteomes" id="UP000241890">
    <property type="component" value="Unassembled WGS sequence"/>
</dbReference>
<evidence type="ECO:0000256" key="2">
    <source>
        <dbReference type="SAM" id="MobiDB-lite"/>
    </source>
</evidence>
<gene>
    <name evidence="3" type="ORF">FCC1311_010082</name>
</gene>
<dbReference type="EMBL" id="BEYU01000008">
    <property type="protein sequence ID" value="GBG24790.1"/>
    <property type="molecule type" value="Genomic_DNA"/>
</dbReference>
<dbReference type="InParanoid" id="A0A2R5G1A6"/>
<reference evidence="3 4" key="1">
    <citation type="submission" date="2017-12" db="EMBL/GenBank/DDBJ databases">
        <title>Sequencing, de novo assembly and annotation of complete genome of a new Thraustochytrid species, strain FCC1311.</title>
        <authorList>
            <person name="Sedici K."/>
            <person name="Godart F."/>
            <person name="Aiese Cigliano R."/>
            <person name="Sanseverino W."/>
            <person name="Barakat M."/>
            <person name="Ortet P."/>
            <person name="Marechal E."/>
            <person name="Cagnac O."/>
            <person name="Amato A."/>
        </authorList>
    </citation>
    <scope>NUCLEOTIDE SEQUENCE [LARGE SCALE GENOMIC DNA]</scope>
</reference>
<feature type="coiled-coil region" evidence="1">
    <location>
        <begin position="361"/>
        <end position="451"/>
    </location>
</feature>
<feature type="compositionally biased region" description="Basic and acidic residues" evidence="2">
    <location>
        <begin position="171"/>
        <end position="180"/>
    </location>
</feature>
<dbReference type="AlphaFoldDB" id="A0A2R5G1A6"/>
<protein>
    <submittedName>
        <fullName evidence="3">Uncharacterized protein</fullName>
    </submittedName>
</protein>
<keyword evidence="1" id="KW-0175">Coiled coil</keyword>
<keyword evidence="4" id="KW-1185">Reference proteome</keyword>
<feature type="compositionally biased region" description="Low complexity" evidence="2">
    <location>
        <begin position="140"/>
        <end position="162"/>
    </location>
</feature>